<dbReference type="Proteomes" id="UP000260773">
    <property type="component" value="Unassembled WGS sequence"/>
</dbReference>
<dbReference type="AlphaFoldDB" id="A0A3E2TGE2"/>
<dbReference type="PANTHER" id="PTHR40056">
    <property type="entry name" value="HYPOTHETICAL CYTOSOLIC PROTEIN"/>
    <property type="match status" value="1"/>
</dbReference>
<comment type="caution">
    <text evidence="1">The sequence shown here is derived from an EMBL/GenBank/DDBJ whole genome shotgun (WGS) entry which is preliminary data.</text>
</comment>
<organism evidence="1 2">
    <name type="scientific">Coprococcus catus</name>
    <dbReference type="NCBI Taxonomy" id="116085"/>
    <lineage>
        <taxon>Bacteria</taxon>
        <taxon>Bacillati</taxon>
        <taxon>Bacillota</taxon>
        <taxon>Clostridia</taxon>
        <taxon>Lachnospirales</taxon>
        <taxon>Lachnospiraceae</taxon>
        <taxon>Coprococcus</taxon>
    </lineage>
</organism>
<evidence type="ECO:0000313" key="2">
    <source>
        <dbReference type="Proteomes" id="UP000260773"/>
    </source>
</evidence>
<protein>
    <submittedName>
        <fullName evidence="1">DUF1836 domain-containing protein</fullName>
    </submittedName>
</protein>
<dbReference type="EMBL" id="QVEP01000048">
    <property type="protein sequence ID" value="RGB75165.1"/>
    <property type="molecule type" value="Genomic_DNA"/>
</dbReference>
<dbReference type="RefSeq" id="WP_015514663.1">
    <property type="nucleotide sequence ID" value="NZ_JAQDKA010000005.1"/>
</dbReference>
<sequence length="182" mass="21508">MNEHILSKMADPIHNFHLPRYQEIPDVGLYLEQTAKYIDSYLSPLDDISITGSMISNYVKKKIINNPVKKQYGRDQIAALIFIAVAKSVLSLDNIHMMFEIQRQTYDNETAYNYFCREFEQVLWYVFQLDMADARKDTDHNTEKEHGTFSNEKTMLYNMIITVAHKIYLDRYFSLLRDEDTI</sequence>
<accession>A0A3E2TGE2</accession>
<dbReference type="Pfam" id="PF08876">
    <property type="entry name" value="DUF1836"/>
    <property type="match status" value="1"/>
</dbReference>
<proteinExistence type="predicted"/>
<evidence type="ECO:0000313" key="1">
    <source>
        <dbReference type="EMBL" id="RGB75165.1"/>
    </source>
</evidence>
<name>A0A3E2TGE2_9FIRM</name>
<dbReference type="InterPro" id="IPR014975">
    <property type="entry name" value="DUF1836"/>
</dbReference>
<gene>
    <name evidence="1" type="ORF">DW070_14335</name>
</gene>
<dbReference type="PANTHER" id="PTHR40056:SF1">
    <property type="entry name" value="DUF1836 DOMAIN-CONTAINING PROTEIN"/>
    <property type="match status" value="1"/>
</dbReference>
<reference evidence="1 2" key="1">
    <citation type="submission" date="2018-08" db="EMBL/GenBank/DDBJ databases">
        <title>A genome reference for cultivated species of the human gut microbiota.</title>
        <authorList>
            <person name="Zou Y."/>
            <person name="Xue W."/>
            <person name="Luo G."/>
        </authorList>
    </citation>
    <scope>NUCLEOTIDE SEQUENCE [LARGE SCALE GENOMIC DNA]</scope>
    <source>
        <strain evidence="1 2">AF45-17</strain>
    </source>
</reference>